<dbReference type="AlphaFoldDB" id="D2PSY2"/>
<reference evidence="4 5" key="2">
    <citation type="journal article" date="2010" name="Stand. Genomic Sci.">
        <title>Complete genome sequence of Kribbella flavida type strain (IFO 14399).</title>
        <authorList>
            <person name="Pukall R."/>
            <person name="Lapidus A."/>
            <person name="Glavina Del Rio T."/>
            <person name="Copeland A."/>
            <person name="Tice H."/>
            <person name="Cheng J.-F."/>
            <person name="Lucas S."/>
            <person name="Chen F."/>
            <person name="Nolan M."/>
            <person name="LaButti K."/>
            <person name="Pati A."/>
            <person name="Ivanova N."/>
            <person name="Mavrommatis K."/>
            <person name="Mikhailova N."/>
            <person name="Pitluck S."/>
            <person name="Bruce D."/>
            <person name="Goodwin L."/>
            <person name="Land M."/>
            <person name="Hauser L."/>
            <person name="Chang Y.-J."/>
            <person name="Jeffries C.D."/>
            <person name="Chen A."/>
            <person name="Palaniappan K."/>
            <person name="Chain P."/>
            <person name="Rohde M."/>
            <person name="Goeker M."/>
            <person name="Bristow J."/>
            <person name="Eisen J.A."/>
            <person name="Markowitz V."/>
            <person name="Hugenholtz P."/>
            <person name="Kyrpides N.C."/>
            <person name="Klenk H.-P."/>
            <person name="Brettin T."/>
        </authorList>
    </citation>
    <scope>NUCLEOTIDE SEQUENCE [LARGE SCALE GENOMIC DNA]</scope>
    <source>
        <strain evidence="5">DSM 17836 / JCM 10339 / NBRC 14399</strain>
    </source>
</reference>
<dbReference type="eggNOG" id="COG3409">
    <property type="taxonomic scope" value="Bacteria"/>
</dbReference>
<keyword evidence="2" id="KW-0732">Signal</keyword>
<reference evidence="5" key="1">
    <citation type="submission" date="2009-09" db="EMBL/GenBank/DDBJ databases">
        <title>The complete genome of Kribbella flavida DSM 17836.</title>
        <authorList>
            <consortium name="US DOE Joint Genome Institute (JGI-PGF)"/>
            <person name="Lucas S."/>
            <person name="Copeland A."/>
            <person name="Lapidus A."/>
            <person name="Glavina del Rio T."/>
            <person name="Dalin E."/>
            <person name="Tice H."/>
            <person name="Bruce D."/>
            <person name="Goodwin L."/>
            <person name="Pitluck S."/>
            <person name="Kyrpides N."/>
            <person name="Mavromatis K."/>
            <person name="Ivanova N."/>
            <person name="Saunders E."/>
            <person name="Brettin T."/>
            <person name="Detter J.C."/>
            <person name="Han C."/>
            <person name="Larimer F."/>
            <person name="Land M."/>
            <person name="Hauser L."/>
            <person name="Markowitz V."/>
            <person name="Cheng J.-F."/>
            <person name="Hugenholtz P."/>
            <person name="Woyke T."/>
            <person name="Wu D."/>
            <person name="Pukall R."/>
            <person name="Klenk H.-P."/>
            <person name="Eisen J.A."/>
        </authorList>
    </citation>
    <scope>NUCLEOTIDE SEQUENCE [LARGE SCALE GENOMIC DNA]</scope>
    <source>
        <strain evidence="5">DSM 17836 / JCM 10339 / NBRC 14399</strain>
    </source>
</reference>
<dbReference type="EMBL" id="CP001736">
    <property type="protein sequence ID" value="ADB35034.1"/>
    <property type="molecule type" value="Genomic_DNA"/>
</dbReference>
<sequence>MKLRFAFPKPSKPSTRALVAVAALVISPIAVAGLAAAGDRPDPASEKQPPAAGAPAAAPNTAGDAAGDAGDAGVRTAAAAGLEQCRSARLVAASNGWGVPLPSVWESSNTRCNLRYGDNPHRGGERFGDPDTAIRTLQRNLNYCYGSKLTIDGVYGSNTRAIVMQVQKRHKLAADGIYGPQTRSTMNWRLYHSAKRIWSSGCYSPV</sequence>
<dbReference type="RefSeq" id="WP_012923588.1">
    <property type="nucleotide sequence ID" value="NC_013729.1"/>
</dbReference>
<feature type="signal peptide" evidence="2">
    <location>
        <begin position="1"/>
        <end position="32"/>
    </location>
</feature>
<dbReference type="InterPro" id="IPR002477">
    <property type="entry name" value="Peptidoglycan-bd-like"/>
</dbReference>
<accession>D2PSY2</accession>
<dbReference type="OrthoDB" id="3828307at2"/>
<evidence type="ECO:0000313" key="4">
    <source>
        <dbReference type="EMBL" id="ADB35034.1"/>
    </source>
</evidence>
<protein>
    <submittedName>
        <fullName evidence="4">Peptidoglycan-binding domain 1 protein</fullName>
    </submittedName>
</protein>
<dbReference type="InterPro" id="IPR036366">
    <property type="entry name" value="PGBDSf"/>
</dbReference>
<dbReference type="Proteomes" id="UP000007967">
    <property type="component" value="Chromosome"/>
</dbReference>
<name>D2PSY2_KRIFD</name>
<proteinExistence type="predicted"/>
<gene>
    <name evidence="4" type="ordered locus">Kfla_6031</name>
</gene>
<dbReference type="KEGG" id="kfl:Kfla_6031"/>
<feature type="compositionally biased region" description="Low complexity" evidence="1">
    <location>
        <begin position="49"/>
        <end position="70"/>
    </location>
</feature>
<keyword evidence="5" id="KW-1185">Reference proteome</keyword>
<evidence type="ECO:0000256" key="2">
    <source>
        <dbReference type="SAM" id="SignalP"/>
    </source>
</evidence>
<dbReference type="SUPFAM" id="SSF47090">
    <property type="entry name" value="PGBD-like"/>
    <property type="match status" value="1"/>
</dbReference>
<dbReference type="InterPro" id="IPR036365">
    <property type="entry name" value="PGBD-like_sf"/>
</dbReference>
<feature type="chain" id="PRO_5038419017" evidence="2">
    <location>
        <begin position="33"/>
        <end position="206"/>
    </location>
</feature>
<dbReference type="Pfam" id="PF01471">
    <property type="entry name" value="PG_binding_1"/>
    <property type="match status" value="1"/>
</dbReference>
<organism evidence="4 5">
    <name type="scientific">Kribbella flavida (strain DSM 17836 / JCM 10339 / NBRC 14399)</name>
    <dbReference type="NCBI Taxonomy" id="479435"/>
    <lineage>
        <taxon>Bacteria</taxon>
        <taxon>Bacillati</taxon>
        <taxon>Actinomycetota</taxon>
        <taxon>Actinomycetes</taxon>
        <taxon>Propionibacteriales</taxon>
        <taxon>Kribbellaceae</taxon>
        <taxon>Kribbella</taxon>
    </lineage>
</organism>
<evidence type="ECO:0000313" key="5">
    <source>
        <dbReference type="Proteomes" id="UP000007967"/>
    </source>
</evidence>
<evidence type="ECO:0000256" key="1">
    <source>
        <dbReference type="SAM" id="MobiDB-lite"/>
    </source>
</evidence>
<feature type="domain" description="Peptidoglycan binding-like" evidence="3">
    <location>
        <begin position="132"/>
        <end position="186"/>
    </location>
</feature>
<feature type="region of interest" description="Disordered" evidence="1">
    <location>
        <begin position="37"/>
        <end position="70"/>
    </location>
</feature>
<dbReference type="HOGENOM" id="CLU_1330483_0_0_11"/>
<dbReference type="Gene3D" id="1.10.101.10">
    <property type="entry name" value="PGBD-like superfamily/PGBD"/>
    <property type="match status" value="1"/>
</dbReference>
<dbReference type="STRING" id="479435.Kfla_6031"/>
<evidence type="ECO:0000259" key="3">
    <source>
        <dbReference type="Pfam" id="PF01471"/>
    </source>
</evidence>